<proteinExistence type="predicted"/>
<dbReference type="EMBL" id="CAEZTI010000015">
    <property type="protein sequence ID" value="CAB4557486.1"/>
    <property type="molecule type" value="Genomic_DNA"/>
</dbReference>
<evidence type="ECO:0000313" key="2">
    <source>
        <dbReference type="EMBL" id="CAB4557486.1"/>
    </source>
</evidence>
<organism evidence="3">
    <name type="scientific">freshwater metagenome</name>
    <dbReference type="NCBI Taxonomy" id="449393"/>
    <lineage>
        <taxon>unclassified sequences</taxon>
        <taxon>metagenomes</taxon>
        <taxon>ecological metagenomes</taxon>
    </lineage>
</organism>
<name>A0A6J7NWP1_9ZZZZ</name>
<evidence type="ECO:0000256" key="1">
    <source>
        <dbReference type="SAM" id="Coils"/>
    </source>
</evidence>
<dbReference type="AlphaFoldDB" id="A0A6J7NWP1"/>
<accession>A0A6J7NWP1</accession>
<evidence type="ECO:0000313" key="3">
    <source>
        <dbReference type="EMBL" id="CAB4997437.1"/>
    </source>
</evidence>
<sequence length="175" mass="19901">MCVLGLAQRFSPQPKPLAHIGWQGPKKEAILTIAEHDRWLLHNRLRDVIGSQEADILMEHLPPAGWNHLATKQDLELTTALLRQDLQSEISGFRQELKTEISEVRQELKTEISAVRLELKTDLSAVHLELKTEIAELRVEMERGFRSQTWKMVTSMIATQSISVAIMASMVNSLR</sequence>
<dbReference type="SUPFAM" id="SSF47162">
    <property type="entry name" value="Apolipoprotein"/>
    <property type="match status" value="1"/>
</dbReference>
<dbReference type="EMBL" id="CAFBPC010000014">
    <property type="protein sequence ID" value="CAB4997437.1"/>
    <property type="molecule type" value="Genomic_DNA"/>
</dbReference>
<reference evidence="3" key="1">
    <citation type="submission" date="2020-05" db="EMBL/GenBank/DDBJ databases">
        <authorList>
            <person name="Chiriac C."/>
            <person name="Salcher M."/>
            <person name="Ghai R."/>
            <person name="Kavagutti S V."/>
        </authorList>
    </citation>
    <scope>NUCLEOTIDE SEQUENCE</scope>
</reference>
<gene>
    <name evidence="2" type="ORF">UFOPK1619_00156</name>
    <name evidence="3" type="ORF">UFOPK4057_00112</name>
</gene>
<protein>
    <submittedName>
        <fullName evidence="3">Unannotated protein</fullName>
    </submittedName>
</protein>
<dbReference type="Gene3D" id="6.10.250.2700">
    <property type="match status" value="1"/>
</dbReference>
<feature type="coiled-coil region" evidence="1">
    <location>
        <begin position="83"/>
        <end position="114"/>
    </location>
</feature>
<keyword evidence="1" id="KW-0175">Coiled coil</keyword>